<dbReference type="InterPro" id="IPR007855">
    <property type="entry name" value="RDRP"/>
</dbReference>
<dbReference type="FunFam" id="1.10.45.10:FF:000001">
    <property type="entry name" value="D-lactate dehydrogenase mitochondrial"/>
    <property type="match status" value="1"/>
</dbReference>
<dbReference type="EMBL" id="MPDP01000292">
    <property type="protein sequence ID" value="KAK1454316.1"/>
    <property type="molecule type" value="Genomic_DNA"/>
</dbReference>
<keyword evidence="4 18" id="KW-0696">RNA-directed RNA polymerase</keyword>
<evidence type="ECO:0000256" key="14">
    <source>
        <dbReference type="PROSITE-ProRule" id="PRU00176"/>
    </source>
</evidence>
<dbReference type="PROSITE" id="PS51387">
    <property type="entry name" value="FAD_PCMH"/>
    <property type="match status" value="1"/>
</dbReference>
<keyword evidence="8" id="KW-0274">FAD</keyword>
<keyword evidence="7" id="KW-0548">Nucleotidyltransferase</keyword>
<dbReference type="GO" id="GO:0003723">
    <property type="term" value="F:RNA binding"/>
    <property type="evidence" value="ECO:0007669"/>
    <property type="project" value="UniProtKB-UniRule"/>
</dbReference>
<dbReference type="Gene3D" id="3.30.70.330">
    <property type="match status" value="1"/>
</dbReference>
<dbReference type="Pfam" id="PF26253">
    <property type="entry name" value="RdRP_head"/>
    <property type="match status" value="1"/>
</dbReference>
<dbReference type="InterPro" id="IPR057596">
    <property type="entry name" value="RDRP_core"/>
</dbReference>
<dbReference type="Pfam" id="PF01565">
    <property type="entry name" value="FAD_binding_4"/>
    <property type="match status" value="1"/>
</dbReference>
<evidence type="ECO:0000256" key="12">
    <source>
        <dbReference type="ARBA" id="ARBA00048744"/>
    </source>
</evidence>
<dbReference type="GO" id="GO:0003968">
    <property type="term" value="F:RNA-directed RNA polymerase activity"/>
    <property type="evidence" value="ECO:0007669"/>
    <property type="project" value="UniProtKB-KW"/>
</dbReference>
<evidence type="ECO:0000256" key="2">
    <source>
        <dbReference type="ARBA" id="ARBA00005762"/>
    </source>
</evidence>
<dbReference type="InterPro" id="IPR000504">
    <property type="entry name" value="RRM_dom"/>
</dbReference>
<dbReference type="SUPFAM" id="SSF55103">
    <property type="entry name" value="FAD-linked oxidases, C-terminal domain"/>
    <property type="match status" value="1"/>
</dbReference>
<evidence type="ECO:0000313" key="18">
    <source>
        <dbReference type="EMBL" id="KAK1454316.1"/>
    </source>
</evidence>
<dbReference type="GO" id="GO:0030422">
    <property type="term" value="P:siRNA processing"/>
    <property type="evidence" value="ECO:0007669"/>
    <property type="project" value="TreeGrafter"/>
</dbReference>
<sequence>MPVKLSARPLLSHGLRGRLAGPALHAGRSFSTTTTRRSSPRAASSEGSANTSQSGWHGNSVWAVALAAGAVGWGLASSTRDNSATAGFLPLGSGLLPIDGLSRPVTYASMAEMEQALKEIRKELGGEDIISTDPDDLHAHGYSEWSSTNPDGLPVAVAYPRSTEQVATIARVCFKYNVPIIPYSGGSSLEGNFSAPYGGISVDFAFMDQILSFNKDDMDIVVQPSIGWQDLNEKLAKMESGLFFPIDPGPSAKIGGMIGTNCSGTNAVRYGTMKDWVINLTVVLADGTVVKTRRRPRKSSAGYNLNGLFVGSEGTLGLVTEATLKLTVVPEDFSVAVVTFPSIRDAAAAAAEVMRNGIPVAAMEIMDEVQMKVVNLGGATAPRVWQELPTLFFKFSGTKAGVKENIGLVQKITKNHKGGNFEFAKDALEQKLLWSARKESLWSMLALRKDGEEVWSTDVAVPFSRLADLIEISKKEMDDMGLFASILGHIGDGNFHESIIYNRTIPEEREKVERCVHNMVKRAIDMDGTCTGEHSIGWGKKESLLLEVGSDTLDVMKSIKRALDPKWIMNPGKIMDIPEGSRTNQGTSSAAGSGCLPYLDFTPSLLLSPSSAPVFALPIELTLRAFDFDFDLPFCLHLRHSAQAILSRANPFNLANNHPRKQTCSYTIRQHTVRVMGEADEPWRTWPEFRLKVRGLPEAVDLSELYDSFQQYGSISLLEIGENRKGQRDGYALVRFEPPPKVNFWSSGFHIVRYKGGKSARVILQTFRPPHETYTNLIKSPSNPNIWFDSKMTLEAERMDFGTRLQEKEMMVFKSVHNGVRIDMSLTKKKLTLHFDTCPVDSSEDQNGDDDDEIFHHKCGIEFARLTSVYRVDRDEDILLVIPLELPPMFWTKASRKMRSKMAAGKTSWGITDMWGRRTVILHNDQLPKDFPITLQSDFEDPDFINTGRWTTYRFAIPKAGNGTLEKFLQALEAHNITAITVEHFATTSSRPPLLGTVFRAQATDSRLRSFDPDSDNHHLPFEVHYQLEVCISRGILSEYSINQAFIDRLRQMDKDRAKWMLEYFADQGKREWNPMEMFGSEEAALYFPGMSMPYYCTTIRKVIVTPSTMHLCSPSVESSNRVLRKYNSYQDRFLRVQFTDELYRGKVYSDAGNEIHHRIYRALKQGIKIGNRTYEFLAFGNSQIRECAAYFFCPTDHLSCDQIRDWMGHFNHIKNVAKYAARIGQCFSTTREIRGVTVPQIVQMQDIERQGYCFSDGVGKISKLLAEMVVHEMGQDTVGIPSAFQFRMGGCKGMLAVWPDAKGLNVHIRPSQEKFRAQFNGLEIIKFAQFSPATLNRQTITILTTLGVKDSPILDLAEQQIQGYEKAMKDRVAAASLLGQYIDENMTSLTIKDLVCWGFMDAEIQEPFVLTILDLWRIWSMKLLKEKARVVVDQSAFLLGCLDETGTLRGHSQATEGKNTNNIEDLPQIFLRIPKPQDGEFYCVTGVCIVGRNPSLHPGDIRVVEAVDIPDLHHLQNVVVFPSTGDRDVPSMCSGGDLDGDDFFVIWNQDLIPQNWHHKPMNYIAPKAPKLKRDVKVSDLRTFFVRYIQNDCLAKVATAHLAHADLSKQGANDKKCLRLAELHSKAVDYVKTADPAEYPDELDPKQWPHFMRKFNAYKSQTALGKIFDRIVEQELNPLYDKKFDGRVLRRFELPGELLQKARKIKNQYDTAMRRLMSHRDVHTEFEAWTGFILSKPRVGSDYKQQEDIGRESAALKQRFREICYTEAGSRRFEDFAPFVAAMYQVTEQEVNAALADEYEDEDHKRQSMPLISFPWIFHWIMGRIATGKVKIKPTVDPEAKAVPMRSYPIRRFEQDDKDAHQETHLDDGRVVHHGDLLEVFESITKEASGVSPSPDERDAATGQEEEIHVEEEDTAMDAMDRLMESALI</sequence>
<evidence type="ECO:0000313" key="19">
    <source>
        <dbReference type="Proteomes" id="UP001239213"/>
    </source>
</evidence>
<dbReference type="Pfam" id="PF05183">
    <property type="entry name" value="RdRP"/>
    <property type="match status" value="1"/>
</dbReference>
<dbReference type="GO" id="GO:0031380">
    <property type="term" value="C:nuclear RNA-directed RNA polymerase complex"/>
    <property type="evidence" value="ECO:0007669"/>
    <property type="project" value="TreeGrafter"/>
</dbReference>
<dbReference type="InterPro" id="IPR016169">
    <property type="entry name" value="FAD-bd_PCMH_sub2"/>
</dbReference>
<dbReference type="SUPFAM" id="SSF56176">
    <property type="entry name" value="FAD-binding/transporter-associated domain-like"/>
    <property type="match status" value="1"/>
</dbReference>
<dbReference type="Proteomes" id="UP001239213">
    <property type="component" value="Unassembled WGS sequence"/>
</dbReference>
<feature type="domain" description="RRM" evidence="16">
    <location>
        <begin position="689"/>
        <end position="762"/>
    </location>
</feature>
<dbReference type="InterPro" id="IPR016166">
    <property type="entry name" value="FAD-bd_PCMH"/>
</dbReference>
<dbReference type="GO" id="GO:0071949">
    <property type="term" value="F:FAD binding"/>
    <property type="evidence" value="ECO:0007669"/>
    <property type="project" value="InterPro"/>
</dbReference>
<dbReference type="InterPro" id="IPR036318">
    <property type="entry name" value="FAD-bd_PCMH-like_sf"/>
</dbReference>
<evidence type="ECO:0000256" key="10">
    <source>
        <dbReference type="ARBA" id="ARBA00023002"/>
    </source>
</evidence>
<feature type="region of interest" description="Disordered" evidence="15">
    <location>
        <begin position="1885"/>
        <end position="1916"/>
    </location>
</feature>
<dbReference type="Gene3D" id="1.10.45.10">
    <property type="entry name" value="Vanillyl-alcohol Oxidase, Chain A, domain 4"/>
    <property type="match status" value="1"/>
</dbReference>
<dbReference type="InterPro" id="IPR016171">
    <property type="entry name" value="Vanillyl_alc_oxidase_C-sub2"/>
</dbReference>
<proteinExistence type="inferred from homology"/>
<feature type="domain" description="FAD-binding PCMH-type" evidence="17">
    <location>
        <begin position="150"/>
        <end position="329"/>
    </location>
</feature>
<keyword evidence="11" id="KW-0943">RNA-mediated gene silencing</keyword>
<keyword evidence="5" id="KW-0285">Flavoprotein</keyword>
<feature type="compositionally biased region" description="Acidic residues" evidence="15">
    <location>
        <begin position="1904"/>
        <end position="1916"/>
    </location>
</feature>
<dbReference type="Gene3D" id="3.30.465.10">
    <property type="match status" value="1"/>
</dbReference>
<dbReference type="GO" id="GO:0004458">
    <property type="term" value="F:D-lactate dehydrogenase (cytochrome) activity"/>
    <property type="evidence" value="ECO:0007669"/>
    <property type="project" value="UniProtKB-EC"/>
</dbReference>
<reference evidence="18" key="1">
    <citation type="submission" date="2016-11" db="EMBL/GenBank/DDBJ databases">
        <title>The genome sequence of Colletotrichum cuscutae.</title>
        <authorList>
            <person name="Baroncelli R."/>
        </authorList>
    </citation>
    <scope>NUCLEOTIDE SEQUENCE</scope>
    <source>
        <strain evidence="18">IMI 304802</strain>
    </source>
</reference>
<evidence type="ECO:0000256" key="6">
    <source>
        <dbReference type="ARBA" id="ARBA00022679"/>
    </source>
</evidence>
<comment type="cofactor">
    <cofactor evidence="1">
        <name>FAD</name>
        <dbReference type="ChEBI" id="CHEBI:57692"/>
    </cofactor>
</comment>
<dbReference type="FunFam" id="3.30.465.10:FF:000014">
    <property type="entry name" value="D-lactate dehydrogenase (Cytochrome), putative"/>
    <property type="match status" value="1"/>
</dbReference>
<dbReference type="CDD" id="cd00590">
    <property type="entry name" value="RRM_SF"/>
    <property type="match status" value="1"/>
</dbReference>
<accession>A0AAI9UE41</accession>
<comment type="caution">
    <text evidence="18">The sequence shown here is derived from an EMBL/GenBank/DDBJ whole genome shotgun (WGS) entry which is preliminary data.</text>
</comment>
<protein>
    <submittedName>
        <fullName evidence="18">RNA-dependent RNA polymerase</fullName>
    </submittedName>
</protein>
<evidence type="ECO:0000256" key="11">
    <source>
        <dbReference type="ARBA" id="ARBA00023158"/>
    </source>
</evidence>
<evidence type="ECO:0000256" key="15">
    <source>
        <dbReference type="SAM" id="MobiDB-lite"/>
    </source>
</evidence>
<dbReference type="Pfam" id="PF02913">
    <property type="entry name" value="FAD-oxidase_C"/>
    <property type="match status" value="1"/>
</dbReference>
<feature type="compositionally biased region" description="Low complexity" evidence="15">
    <location>
        <begin position="26"/>
        <end position="49"/>
    </location>
</feature>
<comment type="similarity">
    <text evidence="3">Belongs to the FAD-binding oxidoreductase/transferase type 4 family.</text>
</comment>
<comment type="similarity">
    <text evidence="2">Belongs to the RdRP family.</text>
</comment>
<keyword evidence="6" id="KW-0808">Transferase</keyword>
<dbReference type="InterPro" id="IPR035979">
    <property type="entry name" value="RBD_domain_sf"/>
</dbReference>
<feature type="region of interest" description="Disordered" evidence="15">
    <location>
        <begin position="23"/>
        <end position="55"/>
    </location>
</feature>
<evidence type="ECO:0000259" key="16">
    <source>
        <dbReference type="PROSITE" id="PS50102"/>
    </source>
</evidence>
<evidence type="ECO:0000256" key="7">
    <source>
        <dbReference type="ARBA" id="ARBA00022695"/>
    </source>
</evidence>
<keyword evidence="19" id="KW-1185">Reference proteome</keyword>
<evidence type="ECO:0000256" key="4">
    <source>
        <dbReference type="ARBA" id="ARBA00022484"/>
    </source>
</evidence>
<evidence type="ECO:0000256" key="13">
    <source>
        <dbReference type="ARBA" id="ARBA00051436"/>
    </source>
</evidence>
<dbReference type="InterPro" id="IPR016164">
    <property type="entry name" value="FAD-linked_Oxase-like_C"/>
</dbReference>
<evidence type="ECO:0000259" key="17">
    <source>
        <dbReference type="PROSITE" id="PS51387"/>
    </source>
</evidence>
<evidence type="ECO:0000256" key="8">
    <source>
        <dbReference type="ARBA" id="ARBA00022827"/>
    </source>
</evidence>
<keyword evidence="10" id="KW-0560">Oxidoreductase</keyword>
<comment type="catalytic activity">
    <reaction evidence="12">
        <text>RNA(n) + a ribonucleoside 5'-triphosphate = RNA(n+1) + diphosphate</text>
        <dbReference type="Rhea" id="RHEA:21248"/>
        <dbReference type="Rhea" id="RHEA-COMP:14527"/>
        <dbReference type="Rhea" id="RHEA-COMP:17342"/>
        <dbReference type="ChEBI" id="CHEBI:33019"/>
        <dbReference type="ChEBI" id="CHEBI:61557"/>
        <dbReference type="ChEBI" id="CHEBI:140395"/>
        <dbReference type="EC" id="2.7.7.48"/>
    </reaction>
</comment>
<name>A0AAI9UE41_9PEZI</name>
<dbReference type="Pfam" id="PF00076">
    <property type="entry name" value="RRM_1"/>
    <property type="match status" value="1"/>
</dbReference>
<dbReference type="PANTHER" id="PTHR23079:SF55">
    <property type="entry name" value="RNA-DIRECTED RNA POLYMERASE"/>
    <property type="match status" value="1"/>
</dbReference>
<keyword evidence="9 14" id="KW-0694">RNA-binding</keyword>
<dbReference type="SUPFAM" id="SSF54928">
    <property type="entry name" value="RNA-binding domain, RBD"/>
    <property type="match status" value="1"/>
</dbReference>
<dbReference type="InterPro" id="IPR004113">
    <property type="entry name" value="FAD-bd_oxidored_4_C"/>
</dbReference>
<dbReference type="InterPro" id="IPR058752">
    <property type="entry name" value="RDRP_C_head"/>
</dbReference>
<dbReference type="PANTHER" id="PTHR23079">
    <property type="entry name" value="RNA-DEPENDENT RNA POLYMERASE"/>
    <property type="match status" value="1"/>
</dbReference>
<dbReference type="Gene3D" id="3.30.70.2740">
    <property type="match status" value="1"/>
</dbReference>
<dbReference type="FunFam" id="3.30.70.2740:FF:000001">
    <property type="entry name" value="D-lactate dehydrogenase mitochondrial"/>
    <property type="match status" value="1"/>
</dbReference>
<organism evidence="18 19">
    <name type="scientific">Colletotrichum cuscutae</name>
    <dbReference type="NCBI Taxonomy" id="1209917"/>
    <lineage>
        <taxon>Eukaryota</taxon>
        <taxon>Fungi</taxon>
        <taxon>Dikarya</taxon>
        <taxon>Ascomycota</taxon>
        <taxon>Pezizomycotina</taxon>
        <taxon>Sordariomycetes</taxon>
        <taxon>Hypocreomycetidae</taxon>
        <taxon>Glomerellales</taxon>
        <taxon>Glomerellaceae</taxon>
        <taxon>Colletotrichum</taxon>
        <taxon>Colletotrichum acutatum species complex</taxon>
    </lineage>
</organism>
<comment type="catalytic activity">
    <reaction evidence="13">
        <text>(R)-lactate + 2 Fe(III)-[cytochrome c] = 2 Fe(II)-[cytochrome c] + pyruvate + 2 H(+)</text>
        <dbReference type="Rhea" id="RHEA:13521"/>
        <dbReference type="Rhea" id="RHEA-COMP:10350"/>
        <dbReference type="Rhea" id="RHEA-COMP:14399"/>
        <dbReference type="ChEBI" id="CHEBI:15361"/>
        <dbReference type="ChEBI" id="CHEBI:15378"/>
        <dbReference type="ChEBI" id="CHEBI:16004"/>
        <dbReference type="ChEBI" id="CHEBI:29033"/>
        <dbReference type="ChEBI" id="CHEBI:29034"/>
        <dbReference type="EC" id="1.1.2.4"/>
    </reaction>
</comment>
<dbReference type="InterPro" id="IPR012677">
    <property type="entry name" value="Nucleotide-bd_a/b_plait_sf"/>
</dbReference>
<evidence type="ECO:0000256" key="5">
    <source>
        <dbReference type="ARBA" id="ARBA00022630"/>
    </source>
</evidence>
<evidence type="ECO:0000256" key="3">
    <source>
        <dbReference type="ARBA" id="ARBA00008000"/>
    </source>
</evidence>
<evidence type="ECO:0000256" key="1">
    <source>
        <dbReference type="ARBA" id="ARBA00001974"/>
    </source>
</evidence>
<gene>
    <name evidence="18" type="ORF">CCUS01_10610</name>
</gene>
<dbReference type="InterPro" id="IPR006094">
    <property type="entry name" value="Oxid_FAD_bind_N"/>
</dbReference>
<evidence type="ECO:0000256" key="9">
    <source>
        <dbReference type="ARBA" id="ARBA00022884"/>
    </source>
</evidence>
<dbReference type="PROSITE" id="PS50102">
    <property type="entry name" value="RRM"/>
    <property type="match status" value="1"/>
</dbReference>